<dbReference type="GO" id="GO:0005886">
    <property type="term" value="C:plasma membrane"/>
    <property type="evidence" value="ECO:0007669"/>
    <property type="project" value="TreeGrafter"/>
</dbReference>
<feature type="transmembrane region" description="Helical" evidence="1">
    <location>
        <begin position="32"/>
        <end position="57"/>
    </location>
</feature>
<dbReference type="AlphaFoldDB" id="A0A4Z2IFV9"/>
<gene>
    <name evidence="2" type="primary">ATRN_0</name>
    <name evidence="2" type="ORF">EYF80_013103</name>
</gene>
<keyword evidence="1" id="KW-0472">Membrane</keyword>
<comment type="caution">
    <text evidence="2">The sequence shown here is derived from an EMBL/GenBank/DDBJ whole genome shotgun (WGS) entry which is preliminary data.</text>
</comment>
<dbReference type="InterPro" id="IPR016187">
    <property type="entry name" value="CTDL_fold"/>
</dbReference>
<dbReference type="OrthoDB" id="9942446at2759"/>
<name>A0A4Z2IFV9_9TELE</name>
<evidence type="ECO:0000313" key="2">
    <source>
        <dbReference type="EMBL" id="TNN76651.1"/>
    </source>
</evidence>
<keyword evidence="1" id="KW-1133">Transmembrane helix</keyword>
<dbReference type="GO" id="GO:0005178">
    <property type="term" value="F:integrin binding"/>
    <property type="evidence" value="ECO:0007669"/>
    <property type="project" value="TreeGrafter"/>
</dbReference>
<protein>
    <submittedName>
        <fullName evidence="2">Attractin</fullName>
    </submittedName>
</protein>
<dbReference type="Gene3D" id="3.10.100.10">
    <property type="entry name" value="Mannose-Binding Protein A, subunit A"/>
    <property type="match status" value="1"/>
</dbReference>
<dbReference type="GO" id="GO:0046982">
    <property type="term" value="F:protein heterodimerization activity"/>
    <property type="evidence" value="ECO:0007669"/>
    <property type="project" value="InterPro"/>
</dbReference>
<dbReference type="Proteomes" id="UP000314294">
    <property type="component" value="Unassembled WGS sequence"/>
</dbReference>
<reference evidence="2 3" key="1">
    <citation type="submission" date="2019-03" db="EMBL/GenBank/DDBJ databases">
        <title>First draft genome of Liparis tanakae, snailfish: a comprehensive survey of snailfish specific genes.</title>
        <authorList>
            <person name="Kim W."/>
            <person name="Song I."/>
            <person name="Jeong J.-H."/>
            <person name="Kim D."/>
            <person name="Kim S."/>
            <person name="Ryu S."/>
            <person name="Song J.Y."/>
            <person name="Lee S.K."/>
        </authorList>
    </citation>
    <scope>NUCLEOTIDE SEQUENCE [LARGE SCALE GENOMIC DNA]</scope>
    <source>
        <tissue evidence="2">Muscle</tissue>
    </source>
</reference>
<organism evidence="2 3">
    <name type="scientific">Liparis tanakae</name>
    <name type="common">Tanaka's snailfish</name>
    <dbReference type="NCBI Taxonomy" id="230148"/>
    <lineage>
        <taxon>Eukaryota</taxon>
        <taxon>Metazoa</taxon>
        <taxon>Chordata</taxon>
        <taxon>Craniata</taxon>
        <taxon>Vertebrata</taxon>
        <taxon>Euteleostomi</taxon>
        <taxon>Actinopterygii</taxon>
        <taxon>Neopterygii</taxon>
        <taxon>Teleostei</taxon>
        <taxon>Neoteleostei</taxon>
        <taxon>Acanthomorphata</taxon>
        <taxon>Eupercaria</taxon>
        <taxon>Perciformes</taxon>
        <taxon>Cottioidei</taxon>
        <taxon>Cottales</taxon>
        <taxon>Liparidae</taxon>
        <taxon>Liparis</taxon>
    </lineage>
</organism>
<proteinExistence type="predicted"/>
<dbReference type="GO" id="GO:0042803">
    <property type="term" value="F:protein homodimerization activity"/>
    <property type="evidence" value="ECO:0007669"/>
    <property type="project" value="InterPro"/>
</dbReference>
<dbReference type="InterPro" id="IPR042974">
    <property type="entry name" value="JAM-C"/>
</dbReference>
<dbReference type="PANTHER" id="PTHR44598">
    <property type="entry name" value="JUNCTIONAL ADHESION MOLECULE C"/>
    <property type="match status" value="1"/>
</dbReference>
<dbReference type="EMBL" id="SRLO01000091">
    <property type="protein sequence ID" value="TNN76651.1"/>
    <property type="molecule type" value="Genomic_DNA"/>
</dbReference>
<dbReference type="GO" id="GO:0044291">
    <property type="term" value="C:cell-cell contact zone"/>
    <property type="evidence" value="ECO:0007669"/>
    <property type="project" value="TreeGrafter"/>
</dbReference>
<dbReference type="GO" id="GO:0016477">
    <property type="term" value="P:cell migration"/>
    <property type="evidence" value="ECO:0007669"/>
    <property type="project" value="TreeGrafter"/>
</dbReference>
<evidence type="ECO:0000256" key="1">
    <source>
        <dbReference type="SAM" id="Phobius"/>
    </source>
</evidence>
<dbReference type="GO" id="GO:0098632">
    <property type="term" value="F:cell-cell adhesion mediator activity"/>
    <property type="evidence" value="ECO:0007669"/>
    <property type="project" value="TreeGrafter"/>
</dbReference>
<accession>A0A4Z2IFV9</accession>
<sequence>MQKFIAVRKEDAGEYSCRAKNDAGYSEYDIDVVGIVLGVLVVVMVLVCITAGICCAYKRGYFSGQKPTGNNRYPSPMPTLSLCCVSCSYKVPAKGDGVDYVRTEDEPTCSERSARPTLAAQVCQRSDPAQNVCGESWHLVGNSCLKFLTAKDSYDNAKLACRSHNAVLASLTTQKEVDFALKELQIMSVARRSAAITPLLLDSPGFFRLLILRQICAEIP</sequence>
<evidence type="ECO:0000313" key="3">
    <source>
        <dbReference type="Proteomes" id="UP000314294"/>
    </source>
</evidence>
<dbReference type="GO" id="GO:0098636">
    <property type="term" value="C:protein complex involved in cell adhesion"/>
    <property type="evidence" value="ECO:0007669"/>
    <property type="project" value="TreeGrafter"/>
</dbReference>
<dbReference type="InterPro" id="IPR016186">
    <property type="entry name" value="C-type_lectin-like/link_sf"/>
</dbReference>
<dbReference type="PANTHER" id="PTHR44598:SF3">
    <property type="entry name" value="JUNCTIONAL ADHESION MOLECULE 3B"/>
    <property type="match status" value="1"/>
</dbReference>
<keyword evidence="3" id="KW-1185">Reference proteome</keyword>
<keyword evidence="1" id="KW-0812">Transmembrane</keyword>
<dbReference type="SUPFAM" id="SSF56436">
    <property type="entry name" value="C-type lectin-like"/>
    <property type="match status" value="1"/>
</dbReference>